<dbReference type="Proteomes" id="UP000694380">
    <property type="component" value="Unplaced"/>
</dbReference>
<dbReference type="Pfam" id="PF00047">
    <property type="entry name" value="ig"/>
    <property type="match status" value="1"/>
</dbReference>
<dbReference type="FunFam" id="2.60.40.10:FF:000049">
    <property type="entry name" value="Leukocyte immunoglobulin-like receptor subfamily B member 1"/>
    <property type="match status" value="1"/>
</dbReference>
<keyword evidence="1" id="KW-0732">Signal</keyword>
<dbReference type="InterPro" id="IPR050412">
    <property type="entry name" value="Ig-like_Receptors_ImmuneReg"/>
</dbReference>
<keyword evidence="3" id="KW-0393">Immunoglobulin domain</keyword>
<dbReference type="AlphaFoldDB" id="A0A8C3HNL2"/>
<reference evidence="5" key="1">
    <citation type="submission" date="2025-08" db="UniProtKB">
        <authorList>
            <consortium name="Ensembl"/>
        </authorList>
    </citation>
    <scope>IDENTIFICATION</scope>
</reference>
<dbReference type="GeneTree" id="ENSGT01150000286974"/>
<evidence type="ECO:0000313" key="6">
    <source>
        <dbReference type="Proteomes" id="UP000694380"/>
    </source>
</evidence>
<sequence>SSPHPVTWENLTHIPGLPRPSISLSPTGVDLGGAVTVRCWGRHHNMRFLLCKLGDPNALQDVELAGDVAEFPIRCVSQRDAGNYSCQYSINSNQPIWSEPSDPVELVVAGSGPVRHPHSHPLEPGVTV</sequence>
<keyword evidence="6" id="KW-1185">Reference proteome</keyword>
<dbReference type="InterPro" id="IPR013151">
    <property type="entry name" value="Immunoglobulin_dom"/>
</dbReference>
<dbReference type="SUPFAM" id="SSF48726">
    <property type="entry name" value="Immunoglobulin"/>
    <property type="match status" value="1"/>
</dbReference>
<name>A0A8C3HNL2_CHRPI</name>
<dbReference type="GO" id="GO:0002764">
    <property type="term" value="P:immune response-regulating signaling pathway"/>
    <property type="evidence" value="ECO:0007669"/>
    <property type="project" value="TreeGrafter"/>
</dbReference>
<protein>
    <recommendedName>
        <fullName evidence="4">Immunoglobulin-like beta-sandwich domain-containing protein</fullName>
    </recommendedName>
</protein>
<evidence type="ECO:0000256" key="3">
    <source>
        <dbReference type="ARBA" id="ARBA00023319"/>
    </source>
</evidence>
<proteinExistence type="predicted"/>
<reference evidence="5" key="2">
    <citation type="submission" date="2025-09" db="UniProtKB">
        <authorList>
            <consortium name="Ensembl"/>
        </authorList>
    </citation>
    <scope>IDENTIFICATION</scope>
</reference>
<accession>A0A8C3HNL2</accession>
<dbReference type="InterPro" id="IPR013783">
    <property type="entry name" value="Ig-like_fold"/>
</dbReference>
<dbReference type="Gene3D" id="2.60.40.10">
    <property type="entry name" value="Immunoglobulins"/>
    <property type="match status" value="1"/>
</dbReference>
<dbReference type="InterPro" id="IPR036179">
    <property type="entry name" value="Ig-like_dom_sf"/>
</dbReference>
<dbReference type="PANTHER" id="PTHR11738">
    <property type="entry name" value="MHC CLASS I NK CELL RECEPTOR"/>
    <property type="match status" value="1"/>
</dbReference>
<dbReference type="PANTHER" id="PTHR11738:SF186">
    <property type="entry name" value="OSTEOCLAST-ASSOCIATED IMMUNOGLOBULIN-LIKE RECEPTOR"/>
    <property type="match status" value="1"/>
</dbReference>
<evidence type="ECO:0000256" key="2">
    <source>
        <dbReference type="ARBA" id="ARBA00023157"/>
    </source>
</evidence>
<dbReference type="Ensembl" id="ENSCPBT00000024413.1">
    <property type="protein sequence ID" value="ENSCPBP00000020746.1"/>
    <property type="gene ID" value="ENSCPBG00000014891.1"/>
</dbReference>
<evidence type="ECO:0000259" key="4">
    <source>
        <dbReference type="Pfam" id="PF00047"/>
    </source>
</evidence>
<keyword evidence="2" id="KW-1015">Disulfide bond</keyword>
<feature type="domain" description="Immunoglobulin-like beta-sandwich" evidence="4">
    <location>
        <begin position="29"/>
        <end position="98"/>
    </location>
</feature>
<evidence type="ECO:0000313" key="5">
    <source>
        <dbReference type="Ensembl" id="ENSCPBP00000020746.1"/>
    </source>
</evidence>
<organism evidence="5 6">
    <name type="scientific">Chrysemys picta bellii</name>
    <name type="common">Western painted turtle</name>
    <name type="synonym">Emys bellii</name>
    <dbReference type="NCBI Taxonomy" id="8478"/>
    <lineage>
        <taxon>Eukaryota</taxon>
        <taxon>Metazoa</taxon>
        <taxon>Chordata</taxon>
        <taxon>Craniata</taxon>
        <taxon>Vertebrata</taxon>
        <taxon>Euteleostomi</taxon>
        <taxon>Archelosauria</taxon>
        <taxon>Testudinata</taxon>
        <taxon>Testudines</taxon>
        <taxon>Cryptodira</taxon>
        <taxon>Durocryptodira</taxon>
        <taxon>Testudinoidea</taxon>
        <taxon>Emydidae</taxon>
        <taxon>Chrysemys</taxon>
    </lineage>
</organism>
<evidence type="ECO:0000256" key="1">
    <source>
        <dbReference type="ARBA" id="ARBA00022729"/>
    </source>
</evidence>